<evidence type="ECO:0000256" key="2">
    <source>
        <dbReference type="ARBA" id="ARBA00023125"/>
    </source>
</evidence>
<feature type="domain" description="HTH tetR-type" evidence="5">
    <location>
        <begin position="14"/>
        <end position="74"/>
    </location>
</feature>
<dbReference type="InterPro" id="IPR036271">
    <property type="entry name" value="Tet_transcr_reg_TetR-rel_C_sf"/>
</dbReference>
<dbReference type="EMBL" id="BCNV01000001">
    <property type="protein sequence ID" value="GAS81896.1"/>
    <property type="molecule type" value="Genomic_DNA"/>
</dbReference>
<feature type="DNA-binding region" description="H-T-H motif" evidence="4">
    <location>
        <begin position="37"/>
        <end position="56"/>
    </location>
</feature>
<gene>
    <name evidence="6" type="ORF">PAHA3_1970</name>
</gene>
<dbReference type="Pfam" id="PF00440">
    <property type="entry name" value="TetR_N"/>
    <property type="match status" value="1"/>
</dbReference>
<name>A0A100VLD6_PAEAM</name>
<dbReference type="PROSITE" id="PS50977">
    <property type="entry name" value="HTH_TETR_2"/>
    <property type="match status" value="1"/>
</dbReference>
<protein>
    <submittedName>
        <fullName evidence="6">TetR family transcriptional regulator</fullName>
    </submittedName>
</protein>
<evidence type="ECO:0000256" key="3">
    <source>
        <dbReference type="ARBA" id="ARBA00023163"/>
    </source>
</evidence>
<proteinExistence type="predicted"/>
<keyword evidence="2 4" id="KW-0238">DNA-binding</keyword>
<dbReference type="PANTHER" id="PTHR47506">
    <property type="entry name" value="TRANSCRIPTIONAL REGULATORY PROTEIN"/>
    <property type="match status" value="1"/>
</dbReference>
<evidence type="ECO:0000256" key="4">
    <source>
        <dbReference type="PROSITE-ProRule" id="PRU00335"/>
    </source>
</evidence>
<sequence length="206" mass="22943">MSPRNIEKDLQQREKRINHILDSALEIIALKGIGSVSINHIAAAAGMSIGNMYHYFKSKDEIISEILRRGQTSYGEHVSQLAEQSGDALNKLLLLSESWLALENNWAYTILIHTARLSDTSSEEIRREVTERFTNNLGPVANIMEQGQKEGLIVSGVPLELAYYFVSLIQGLTLQKMPGAEVPIRAQARSIVSLFAVSLHNSKRND</sequence>
<evidence type="ECO:0000313" key="6">
    <source>
        <dbReference type="EMBL" id="GAS81896.1"/>
    </source>
</evidence>
<dbReference type="Gene3D" id="1.10.357.10">
    <property type="entry name" value="Tetracycline Repressor, domain 2"/>
    <property type="match status" value="1"/>
</dbReference>
<keyword evidence="1" id="KW-0805">Transcription regulation</keyword>
<dbReference type="GO" id="GO:0003677">
    <property type="term" value="F:DNA binding"/>
    <property type="evidence" value="ECO:0007669"/>
    <property type="project" value="UniProtKB-UniRule"/>
</dbReference>
<dbReference type="AlphaFoldDB" id="A0A100VLD6"/>
<accession>A0A100VLD6</accession>
<dbReference type="SUPFAM" id="SSF48498">
    <property type="entry name" value="Tetracyclin repressor-like, C-terminal domain"/>
    <property type="match status" value="1"/>
</dbReference>
<evidence type="ECO:0000313" key="7">
    <source>
        <dbReference type="Proteomes" id="UP000069697"/>
    </source>
</evidence>
<comment type="caution">
    <text evidence="6">The sequence shown here is derived from an EMBL/GenBank/DDBJ whole genome shotgun (WGS) entry which is preliminary data.</text>
</comment>
<organism evidence="6 7">
    <name type="scientific">Paenibacillus amylolyticus</name>
    <dbReference type="NCBI Taxonomy" id="1451"/>
    <lineage>
        <taxon>Bacteria</taxon>
        <taxon>Bacillati</taxon>
        <taxon>Bacillota</taxon>
        <taxon>Bacilli</taxon>
        <taxon>Bacillales</taxon>
        <taxon>Paenibacillaceae</taxon>
        <taxon>Paenibacillus</taxon>
    </lineage>
</organism>
<dbReference type="Proteomes" id="UP000069697">
    <property type="component" value="Unassembled WGS sequence"/>
</dbReference>
<dbReference type="PANTHER" id="PTHR47506:SF6">
    <property type="entry name" value="HTH-TYPE TRANSCRIPTIONAL REPRESSOR NEMR"/>
    <property type="match status" value="1"/>
</dbReference>
<dbReference type="InterPro" id="IPR001647">
    <property type="entry name" value="HTH_TetR"/>
</dbReference>
<keyword evidence="3" id="KW-0804">Transcription</keyword>
<reference evidence="7" key="2">
    <citation type="submission" date="2016-01" db="EMBL/GenBank/DDBJ databases">
        <title>Draft Genome Sequence of Paenibacillus amylolyticus Heshi-A3 that Was Isolated from Fermented Rice Bran with Aging Salted Mackerel, Which Was Named Heshiko as Traditional Fermented Seafood in Japan.</title>
        <authorList>
            <person name="Akuzawa S."/>
            <person name="Nakagawa J."/>
            <person name="Kanekatsu T."/>
            <person name="Kubota E."/>
            <person name="Ohtake R."/>
            <person name="Suzuki T."/>
            <person name="Kanesaki Y."/>
        </authorList>
    </citation>
    <scope>NUCLEOTIDE SEQUENCE [LARGE SCALE GENOMIC DNA]</scope>
    <source>
        <strain evidence="7">Heshi-A3</strain>
    </source>
</reference>
<reference evidence="6 7" key="1">
    <citation type="journal article" date="2016" name="Genome Announc.">
        <title>Draft Genome Sequence of Paenibacillus amylolyticus Heshi-A3, Isolated from Fermented Rice Bran in a Japanese Fermented Seafood Dish.</title>
        <authorList>
            <person name="Akuzawa S."/>
            <person name="Nagaoka J."/>
            <person name="Kanekatsu M."/>
            <person name="Kubota E."/>
            <person name="Ohtake R."/>
            <person name="Suzuki T."/>
            <person name="Kanesaki Y."/>
        </authorList>
    </citation>
    <scope>NUCLEOTIDE SEQUENCE [LARGE SCALE GENOMIC DNA]</scope>
    <source>
        <strain evidence="6 7">Heshi-A3</strain>
    </source>
</reference>
<evidence type="ECO:0000256" key="1">
    <source>
        <dbReference type="ARBA" id="ARBA00023015"/>
    </source>
</evidence>
<dbReference type="PRINTS" id="PR00455">
    <property type="entry name" value="HTHTETR"/>
</dbReference>
<dbReference type="InterPro" id="IPR009057">
    <property type="entry name" value="Homeodomain-like_sf"/>
</dbReference>
<dbReference type="RefSeq" id="WP_062834534.1">
    <property type="nucleotide sequence ID" value="NZ_BCNV01000001.1"/>
</dbReference>
<evidence type="ECO:0000259" key="5">
    <source>
        <dbReference type="PROSITE" id="PS50977"/>
    </source>
</evidence>
<dbReference type="SUPFAM" id="SSF46689">
    <property type="entry name" value="Homeodomain-like"/>
    <property type="match status" value="1"/>
</dbReference>